<evidence type="ECO:0000313" key="1">
    <source>
        <dbReference type="EMBL" id="EON98635.1"/>
    </source>
</evidence>
<organism evidence="1 2">
    <name type="scientific">Phaeoacremonium minimum (strain UCR-PA7)</name>
    <name type="common">Esca disease fungus</name>
    <name type="synonym">Togninia minima</name>
    <dbReference type="NCBI Taxonomy" id="1286976"/>
    <lineage>
        <taxon>Eukaryota</taxon>
        <taxon>Fungi</taxon>
        <taxon>Dikarya</taxon>
        <taxon>Ascomycota</taxon>
        <taxon>Pezizomycotina</taxon>
        <taxon>Sordariomycetes</taxon>
        <taxon>Sordariomycetidae</taxon>
        <taxon>Togniniales</taxon>
        <taxon>Togniniaceae</taxon>
        <taxon>Phaeoacremonium</taxon>
    </lineage>
</organism>
<sequence length="382" mass="41764">MKLVRLLQQVAQSPKAVTSNIPLRRLGECLRDNLQTPDVENPAAWVNFHSFVAKVEFLVWSVRVKPTWAIWAMRDAFEEDEKHYPSDAVRDAYILGAAQYILFKGQDLVQRIACPGIVSDEDERHWTPGPRYSGPASLDLARWCFWKDGFQAAAARKASSAEIKSVVGKTVALMDALQGAMPGLEFDSDHFDETLVLTETSTGTTTLTTTDATADMTAVTTATAAPTHFYLRVADGTYQGQYFAPLVYSDTSATNYRATLQLTTSKANAITVKLEGTTLYMIDSTHEAVSFMGCSKSPGSDYLVIMMNALGASTYSNQNYANLICSIAGTALSCGEAQNSTYNTFIRSTNTGIYLDSLADIEYANAHSPGRFTILNLEVVAI</sequence>
<dbReference type="HOGENOM" id="CLU_723983_0_0_1"/>
<dbReference type="eggNOG" id="ENOG502SWAK">
    <property type="taxonomic scope" value="Eukaryota"/>
</dbReference>
<dbReference type="OrthoDB" id="3350591at2759"/>
<keyword evidence="2" id="KW-1185">Reference proteome</keyword>
<dbReference type="PANTHER" id="PTHR38797">
    <property type="entry name" value="NUCLEAR PORE COMPLEX PROTEIN NUP85-RELATED"/>
    <property type="match status" value="1"/>
</dbReference>
<accession>R8BH16</accession>
<evidence type="ECO:0000313" key="2">
    <source>
        <dbReference type="Proteomes" id="UP000014074"/>
    </source>
</evidence>
<dbReference type="GeneID" id="19326470"/>
<dbReference type="RefSeq" id="XP_007916606.1">
    <property type="nucleotide sequence ID" value="XM_007918415.1"/>
</dbReference>
<proteinExistence type="predicted"/>
<reference evidence="2" key="1">
    <citation type="journal article" date="2013" name="Genome Announc.">
        <title>Draft genome sequence of the ascomycete Phaeoacremonium aleophilum strain UCR-PA7, a causal agent of the esca disease complex in grapevines.</title>
        <authorList>
            <person name="Blanco-Ulate B."/>
            <person name="Rolshausen P."/>
            <person name="Cantu D."/>
        </authorList>
    </citation>
    <scope>NUCLEOTIDE SEQUENCE [LARGE SCALE GENOMIC DNA]</scope>
    <source>
        <strain evidence="2">UCR-PA7</strain>
    </source>
</reference>
<dbReference type="EMBL" id="KB933203">
    <property type="protein sequence ID" value="EON98635.1"/>
    <property type="molecule type" value="Genomic_DNA"/>
</dbReference>
<dbReference type="InterPro" id="IPR022085">
    <property type="entry name" value="OpdG"/>
</dbReference>
<protein>
    <submittedName>
        <fullName evidence="1">Uncharacterized protein</fullName>
    </submittedName>
</protein>
<dbReference type="KEGG" id="tmn:UCRPA7_5871"/>
<dbReference type="Pfam" id="PF12311">
    <property type="entry name" value="DUF3632"/>
    <property type="match status" value="1"/>
</dbReference>
<gene>
    <name evidence="1" type="ORF">UCRPA7_5871</name>
</gene>
<name>R8BH16_PHAM7</name>
<dbReference type="Proteomes" id="UP000014074">
    <property type="component" value="Unassembled WGS sequence"/>
</dbReference>
<dbReference type="InterPro" id="IPR053204">
    <property type="entry name" value="Oxopyrrolidines_Biosynth-assoc"/>
</dbReference>
<dbReference type="AlphaFoldDB" id="R8BH16"/>
<dbReference type="PANTHER" id="PTHR38797:SF4">
    <property type="entry name" value="NUCLEAR PORE COMPLEX PROTEIN NUP85"/>
    <property type="match status" value="1"/>
</dbReference>